<evidence type="ECO:0000256" key="2">
    <source>
        <dbReference type="ARBA" id="ARBA00022801"/>
    </source>
</evidence>
<feature type="compositionally biased region" description="Basic residues" evidence="4">
    <location>
        <begin position="7"/>
        <end position="27"/>
    </location>
</feature>
<keyword evidence="7" id="KW-1185">Reference proteome</keyword>
<gene>
    <name evidence="6" type="ORF">ACFSKP_04065</name>
</gene>
<feature type="region of interest" description="Disordered" evidence="4">
    <location>
        <begin position="1"/>
        <end position="27"/>
    </location>
</feature>
<evidence type="ECO:0000313" key="6">
    <source>
        <dbReference type="EMBL" id="MFD2245416.1"/>
    </source>
</evidence>
<dbReference type="SUPFAM" id="SSF51445">
    <property type="entry name" value="(Trans)glycosidases"/>
    <property type="match status" value="1"/>
</dbReference>
<proteinExistence type="inferred from homology"/>
<dbReference type="EMBL" id="JBHUIM010000001">
    <property type="protein sequence ID" value="MFD2245416.1"/>
    <property type="molecule type" value="Genomic_DNA"/>
</dbReference>
<dbReference type="InterPro" id="IPR018077">
    <property type="entry name" value="Glyco_hydro_fam25_subgr"/>
</dbReference>
<comment type="similarity">
    <text evidence="1">Belongs to the glycosyl hydrolase 25 family.</text>
</comment>
<dbReference type="InterPro" id="IPR002053">
    <property type="entry name" value="Glyco_hydro_25"/>
</dbReference>
<reference evidence="7" key="1">
    <citation type="journal article" date="2019" name="Int. J. Syst. Evol. Microbiol.">
        <title>The Global Catalogue of Microorganisms (GCM) 10K type strain sequencing project: providing services to taxonomists for standard genome sequencing and annotation.</title>
        <authorList>
            <consortium name="The Broad Institute Genomics Platform"/>
            <consortium name="The Broad Institute Genome Sequencing Center for Infectious Disease"/>
            <person name="Wu L."/>
            <person name="Ma J."/>
        </authorList>
    </citation>
    <scope>NUCLEOTIDE SEQUENCE [LARGE SCALE GENOMIC DNA]</scope>
    <source>
        <strain evidence="7">CGMCC 4.1782</strain>
    </source>
</reference>
<keyword evidence="5" id="KW-0472">Membrane</keyword>
<evidence type="ECO:0000256" key="4">
    <source>
        <dbReference type="SAM" id="MobiDB-lite"/>
    </source>
</evidence>
<sequence>MQTSKAPVKKAPVKKAPVKRAPAKRKKQQKKQSPVFFWGGIAVLTAIALLVLYVEFFVDRKEPTVWPQGLNVRGIDVSKYQRDIDWVKVRESEVGFAFLKATEGARLKDSHFARNWEQTYQAGIIRGAYHFYVPHQKPEKQAKNFINTVKLEPGDLPPVLDVEVRGRKPIKEFRSDLKEWLVLVERAYGVKPILYTGYSFYKDHLEGYFDEYHLWIAHYKVPELALKRNDKTRLAFWQHTDNGEIDGIEGTVDCNIFYGSSQELRNICLKPTAGK</sequence>
<organism evidence="6 7">
    <name type="scientific">Pontibacter ruber</name>
    <dbReference type="NCBI Taxonomy" id="1343895"/>
    <lineage>
        <taxon>Bacteria</taxon>
        <taxon>Pseudomonadati</taxon>
        <taxon>Bacteroidota</taxon>
        <taxon>Cytophagia</taxon>
        <taxon>Cytophagales</taxon>
        <taxon>Hymenobacteraceae</taxon>
        <taxon>Pontibacter</taxon>
    </lineage>
</organism>
<evidence type="ECO:0000313" key="7">
    <source>
        <dbReference type="Proteomes" id="UP001597374"/>
    </source>
</evidence>
<dbReference type="InterPro" id="IPR017853">
    <property type="entry name" value="GH"/>
</dbReference>
<dbReference type="Proteomes" id="UP001597374">
    <property type="component" value="Unassembled WGS sequence"/>
</dbReference>
<keyword evidence="3" id="KW-0326">Glycosidase</keyword>
<evidence type="ECO:0000256" key="3">
    <source>
        <dbReference type="ARBA" id="ARBA00023295"/>
    </source>
</evidence>
<dbReference type="CDD" id="cd06524">
    <property type="entry name" value="GH25_YegX-like"/>
    <property type="match status" value="1"/>
</dbReference>
<protein>
    <submittedName>
        <fullName evidence="6">Glycoside hydrolase family 25 protein</fullName>
    </submittedName>
</protein>
<evidence type="ECO:0000256" key="5">
    <source>
        <dbReference type="SAM" id="Phobius"/>
    </source>
</evidence>
<accession>A0ABW5CSP3</accession>
<dbReference type="SMART" id="SM00641">
    <property type="entry name" value="Glyco_25"/>
    <property type="match status" value="1"/>
</dbReference>
<dbReference type="Pfam" id="PF01183">
    <property type="entry name" value="Glyco_hydro_25"/>
    <property type="match status" value="1"/>
</dbReference>
<feature type="transmembrane region" description="Helical" evidence="5">
    <location>
        <begin position="35"/>
        <end position="54"/>
    </location>
</feature>
<keyword evidence="2 6" id="KW-0378">Hydrolase</keyword>
<keyword evidence="5" id="KW-1133">Transmembrane helix</keyword>
<comment type="caution">
    <text evidence="6">The sequence shown here is derived from an EMBL/GenBank/DDBJ whole genome shotgun (WGS) entry which is preliminary data.</text>
</comment>
<keyword evidence="5" id="KW-0812">Transmembrane</keyword>
<dbReference type="RefSeq" id="WP_250429127.1">
    <property type="nucleotide sequence ID" value="NZ_JALPRR010000002.1"/>
</dbReference>
<dbReference type="PROSITE" id="PS51904">
    <property type="entry name" value="GLYCOSYL_HYDROL_F25_2"/>
    <property type="match status" value="1"/>
</dbReference>
<evidence type="ECO:0000256" key="1">
    <source>
        <dbReference type="ARBA" id="ARBA00010646"/>
    </source>
</evidence>
<dbReference type="PANTHER" id="PTHR34135">
    <property type="entry name" value="LYSOZYME"/>
    <property type="match status" value="1"/>
</dbReference>
<dbReference type="GO" id="GO:0016787">
    <property type="term" value="F:hydrolase activity"/>
    <property type="evidence" value="ECO:0007669"/>
    <property type="project" value="UniProtKB-KW"/>
</dbReference>
<name>A0ABW5CSP3_9BACT</name>
<dbReference type="Gene3D" id="3.20.20.80">
    <property type="entry name" value="Glycosidases"/>
    <property type="match status" value="1"/>
</dbReference>
<dbReference type="PANTHER" id="PTHR34135:SF2">
    <property type="entry name" value="LYSOZYME"/>
    <property type="match status" value="1"/>
</dbReference>